<dbReference type="SMART" id="SM00385">
    <property type="entry name" value="CYCLIN"/>
    <property type="match status" value="1"/>
</dbReference>
<evidence type="ECO:0000256" key="1">
    <source>
        <dbReference type="ARBA" id="ARBA00023127"/>
    </source>
</evidence>
<feature type="compositionally biased region" description="Polar residues" evidence="3">
    <location>
        <begin position="418"/>
        <end position="445"/>
    </location>
</feature>
<evidence type="ECO:0000313" key="6">
    <source>
        <dbReference type="Proteomes" id="UP001159427"/>
    </source>
</evidence>
<feature type="compositionally biased region" description="Basic and acidic residues" evidence="3">
    <location>
        <begin position="1"/>
        <end position="10"/>
    </location>
</feature>
<dbReference type="SUPFAM" id="SSF47954">
    <property type="entry name" value="Cyclin-like"/>
    <property type="match status" value="2"/>
</dbReference>
<feature type="compositionally biased region" description="Low complexity" evidence="3">
    <location>
        <begin position="531"/>
        <end position="544"/>
    </location>
</feature>
<evidence type="ECO:0000259" key="4">
    <source>
        <dbReference type="SMART" id="SM00385"/>
    </source>
</evidence>
<dbReference type="Pfam" id="PF21797">
    <property type="entry name" value="CycT2-like_C"/>
    <property type="match status" value="1"/>
</dbReference>
<reference evidence="5 6" key="1">
    <citation type="submission" date="2022-05" db="EMBL/GenBank/DDBJ databases">
        <authorList>
            <consortium name="Genoscope - CEA"/>
            <person name="William W."/>
        </authorList>
    </citation>
    <scope>NUCLEOTIDE SEQUENCE [LARGE SCALE GENOMIC DNA]</scope>
</reference>
<feature type="compositionally biased region" description="Polar residues" evidence="3">
    <location>
        <begin position="19"/>
        <end position="31"/>
    </location>
</feature>
<dbReference type="Gene3D" id="1.10.472.10">
    <property type="entry name" value="Cyclin-like"/>
    <property type="match status" value="2"/>
</dbReference>
<accession>A0ABN8LN59</accession>
<dbReference type="Proteomes" id="UP001159427">
    <property type="component" value="Unassembled WGS sequence"/>
</dbReference>
<dbReference type="InterPro" id="IPR036915">
    <property type="entry name" value="Cyclin-like_sf"/>
</dbReference>
<organism evidence="5 6">
    <name type="scientific">Porites evermanni</name>
    <dbReference type="NCBI Taxonomy" id="104178"/>
    <lineage>
        <taxon>Eukaryota</taxon>
        <taxon>Metazoa</taxon>
        <taxon>Cnidaria</taxon>
        <taxon>Anthozoa</taxon>
        <taxon>Hexacorallia</taxon>
        <taxon>Scleractinia</taxon>
        <taxon>Fungiina</taxon>
        <taxon>Poritidae</taxon>
        <taxon>Porites</taxon>
    </lineage>
</organism>
<feature type="compositionally biased region" description="Polar residues" evidence="3">
    <location>
        <begin position="306"/>
        <end position="338"/>
    </location>
</feature>
<feature type="region of interest" description="Disordered" evidence="3">
    <location>
        <begin position="418"/>
        <end position="619"/>
    </location>
</feature>
<keyword evidence="6" id="KW-1185">Reference proteome</keyword>
<feature type="region of interest" description="Disordered" evidence="3">
    <location>
        <begin position="654"/>
        <end position="689"/>
    </location>
</feature>
<feature type="compositionally biased region" description="Low complexity" evidence="3">
    <location>
        <begin position="374"/>
        <end position="401"/>
    </location>
</feature>
<feature type="region of interest" description="Disordered" evidence="3">
    <location>
        <begin position="304"/>
        <end position="404"/>
    </location>
</feature>
<comment type="similarity">
    <text evidence="2">Belongs to the cyclin family.</text>
</comment>
<feature type="compositionally biased region" description="Low complexity" evidence="3">
    <location>
        <begin position="571"/>
        <end position="583"/>
    </location>
</feature>
<protein>
    <recommendedName>
        <fullName evidence="4">Cyclin-like domain-containing protein</fullName>
    </recommendedName>
</protein>
<dbReference type="Pfam" id="PF00134">
    <property type="entry name" value="Cyclin_N"/>
    <property type="match status" value="1"/>
</dbReference>
<dbReference type="EMBL" id="CALNXI010000062">
    <property type="protein sequence ID" value="CAH3017427.1"/>
    <property type="molecule type" value="Genomic_DNA"/>
</dbReference>
<feature type="domain" description="Cyclin-like" evidence="4">
    <location>
        <begin position="67"/>
        <end position="166"/>
    </location>
</feature>
<name>A0ABN8LN59_9CNID</name>
<feature type="compositionally biased region" description="Low complexity" evidence="3">
    <location>
        <begin position="489"/>
        <end position="499"/>
    </location>
</feature>
<dbReference type="InterPro" id="IPR006671">
    <property type="entry name" value="Cyclin_N"/>
</dbReference>
<sequence length="689" mass="75158">MHRKRERTEASKTALARFPSSQSKMATSAVSTTDRFYFTKEQLQNTPSRKNGIDPEKEQSYRQQAATLIQDMGQRLSVSQLTINTAIVYMHRFYMFHSFSKFHRNHLAPCCLFLAAKIEEQPRKLEHVLKVAHACLHRDAPPLDLKSEEYLQQAQDLVENESILLQTLGFEITVHHPHTYVVKCIQLVRASKDLGQTSYFMATNSLHLTTLCLQYKPPVVACACIHLASKWSNWEIPRSNDGKDWWEYIDPSVNKAMLDEIAQDFLRVMEKCPNRLKRKINTVTNLKARNLSFGVSHSKVAKGESSKVNSVASSGNLGLPSASSHNSLDGTHNGFNSHDGGHSQNDLDAKASHSKSRLDKDKEKEREKRKESTLSKLKPLPSSSTVTSLTGSGSSSSAMSYPPLPPLPPLTSKYATVTTASQMQPSESKVSTTAAHSTSGMSSSAKDPLSSRSKHRHHHHDESQPAKKHKSSHLHSQRSHSSAHRKPGSSSQSSDSSPSATIKHSHSSAHKSSSHAVKPLNPLHPSASQMPHTSSHSSSHSYSHSSRKPHPSSHHTSSSHKSSSSHHGHGHSSSQKSSSGSIDSSKKHSSTVKPVATATVARPITPPPPPPPPPPGVEFNVLSSLNAPGMLGVFPGAEMQLPVGQFPPQFLPPTFTSSVMPGMMQGMVPPPPPPDPEPSSPPPPPPPMP</sequence>
<feature type="compositionally biased region" description="Basic and acidic residues" evidence="3">
    <location>
        <begin position="339"/>
        <end position="373"/>
    </location>
</feature>
<evidence type="ECO:0000256" key="3">
    <source>
        <dbReference type="SAM" id="MobiDB-lite"/>
    </source>
</evidence>
<evidence type="ECO:0000256" key="2">
    <source>
        <dbReference type="RuleBase" id="RU000383"/>
    </source>
</evidence>
<feature type="compositionally biased region" description="Basic residues" evidence="3">
    <location>
        <begin position="503"/>
        <end position="513"/>
    </location>
</feature>
<feature type="compositionally biased region" description="Pro residues" evidence="3">
    <location>
        <begin position="604"/>
        <end position="616"/>
    </location>
</feature>
<dbReference type="InterPro" id="IPR013763">
    <property type="entry name" value="Cyclin-like_dom"/>
</dbReference>
<feature type="compositionally biased region" description="Low complexity" evidence="3">
    <location>
        <begin position="654"/>
        <end position="667"/>
    </location>
</feature>
<comment type="caution">
    <text evidence="5">The sequence shown here is derived from an EMBL/GenBank/DDBJ whole genome shotgun (WGS) entry which is preliminary data.</text>
</comment>
<proteinExistence type="inferred from homology"/>
<feature type="region of interest" description="Disordered" evidence="3">
    <location>
        <begin position="1"/>
        <end position="31"/>
    </location>
</feature>
<feature type="compositionally biased region" description="Pro residues" evidence="3">
    <location>
        <begin position="668"/>
        <end position="689"/>
    </location>
</feature>
<dbReference type="PANTHER" id="PTHR10026">
    <property type="entry name" value="CYCLIN"/>
    <property type="match status" value="1"/>
</dbReference>
<evidence type="ECO:0000313" key="5">
    <source>
        <dbReference type="EMBL" id="CAH3017427.1"/>
    </source>
</evidence>
<dbReference type="CDD" id="cd20538">
    <property type="entry name" value="CYCLIN_CCNT_rpt1"/>
    <property type="match status" value="1"/>
</dbReference>
<gene>
    <name evidence="5" type="ORF">PEVE_00037639</name>
</gene>
<keyword evidence="1 2" id="KW-0195">Cyclin</keyword>
<dbReference type="InterPro" id="IPR043198">
    <property type="entry name" value="Cyclin/Ssn8"/>
</dbReference>
<feature type="compositionally biased region" description="Basic residues" evidence="3">
    <location>
        <begin position="466"/>
        <end position="487"/>
    </location>
</feature>